<dbReference type="CDD" id="cd05233">
    <property type="entry name" value="SDR_c"/>
    <property type="match status" value="1"/>
</dbReference>
<sequence>MTIKVGVQHCVNKTPTVIITGASSGIGKAQAVAFLNHGAFVIVIDKAPISIEHQNILKITADISQKAEVDKLFEIVAEKFSQIDVLCNTAGILDEFKNIENTDIELWDKVINTNVRSMFLITKAFIPLLLKAPSSRIINMASIAGLTTAGGGIAYTVSKHAVIGFTKQLAYEYQGKNIRINGIAPGAIRTKMTEPDFAQEAELARWVQNETPIKRWAEPAEVANLTLFLASDQADYMHGTILTMDGGWTIKG</sequence>
<keyword evidence="2 3" id="KW-0560">Oxidoreductase</keyword>
<protein>
    <submittedName>
        <fullName evidence="3">2-(R)-hydroxypropyl-CoM dehydrogenase</fullName>
        <ecNumber evidence="3">1.1.1.268</ecNumber>
    </submittedName>
</protein>
<dbReference type="PRINTS" id="PR00080">
    <property type="entry name" value="SDRFAMILY"/>
</dbReference>
<proteinExistence type="inferred from homology"/>
<accession>A0A379CBN5</accession>
<dbReference type="EC" id="1.1.1.268" evidence="3"/>
<dbReference type="AlphaFoldDB" id="A0A379CBN5"/>
<dbReference type="InterPro" id="IPR036291">
    <property type="entry name" value="NAD(P)-bd_dom_sf"/>
</dbReference>
<dbReference type="SUPFAM" id="SSF51735">
    <property type="entry name" value="NAD(P)-binding Rossmann-fold domains"/>
    <property type="match status" value="1"/>
</dbReference>
<dbReference type="FunFam" id="3.40.50.720:FF:000084">
    <property type="entry name" value="Short-chain dehydrogenase reductase"/>
    <property type="match status" value="1"/>
</dbReference>
<dbReference type="NCBIfam" id="NF005118">
    <property type="entry name" value="PRK06550.1"/>
    <property type="match status" value="1"/>
</dbReference>
<keyword evidence="4" id="KW-1185">Reference proteome</keyword>
<dbReference type="Pfam" id="PF13561">
    <property type="entry name" value="adh_short_C2"/>
    <property type="match status" value="1"/>
</dbReference>
<dbReference type="GO" id="GO:0050574">
    <property type="term" value="F:2-(R)-hydroxypropyl-CoM dehydrogenase activity"/>
    <property type="evidence" value="ECO:0007669"/>
    <property type="project" value="UniProtKB-EC"/>
</dbReference>
<reference evidence="3 4" key="1">
    <citation type="submission" date="2018-06" db="EMBL/GenBank/DDBJ databases">
        <authorList>
            <consortium name="Pathogen Informatics"/>
            <person name="Doyle S."/>
        </authorList>
    </citation>
    <scope>NUCLEOTIDE SEQUENCE [LARGE SCALE GENOMIC DNA]</scope>
    <source>
        <strain evidence="3 4">NCTC12872</strain>
    </source>
</reference>
<dbReference type="PRINTS" id="PR00081">
    <property type="entry name" value="GDHRDH"/>
</dbReference>
<dbReference type="Gene3D" id="3.40.50.720">
    <property type="entry name" value="NAD(P)-binding Rossmann-like Domain"/>
    <property type="match status" value="1"/>
</dbReference>
<dbReference type="PANTHER" id="PTHR42760:SF37">
    <property type="entry name" value="CLAVALDEHYDE DEHYDROGENASE"/>
    <property type="match status" value="1"/>
</dbReference>
<evidence type="ECO:0000313" key="3">
    <source>
        <dbReference type="EMBL" id="SUB59674.1"/>
    </source>
</evidence>
<dbReference type="Proteomes" id="UP000255417">
    <property type="component" value="Unassembled WGS sequence"/>
</dbReference>
<evidence type="ECO:0000256" key="2">
    <source>
        <dbReference type="ARBA" id="ARBA00023002"/>
    </source>
</evidence>
<gene>
    <name evidence="3" type="primary">xecD</name>
    <name evidence="3" type="ORF">NCTC12872_01718</name>
</gene>
<dbReference type="OrthoDB" id="9803333at2"/>
<organism evidence="3 4">
    <name type="scientific">Phocoenobacter uteri</name>
    <dbReference type="NCBI Taxonomy" id="146806"/>
    <lineage>
        <taxon>Bacteria</taxon>
        <taxon>Pseudomonadati</taxon>
        <taxon>Pseudomonadota</taxon>
        <taxon>Gammaproteobacteria</taxon>
        <taxon>Pasteurellales</taxon>
        <taxon>Pasteurellaceae</taxon>
        <taxon>Phocoenobacter</taxon>
    </lineage>
</organism>
<evidence type="ECO:0000313" key="4">
    <source>
        <dbReference type="Proteomes" id="UP000255417"/>
    </source>
</evidence>
<dbReference type="InterPro" id="IPR020904">
    <property type="entry name" value="Sc_DH/Rdtase_CS"/>
</dbReference>
<dbReference type="InterPro" id="IPR002347">
    <property type="entry name" value="SDR_fam"/>
</dbReference>
<dbReference type="RefSeq" id="WP_115316131.1">
    <property type="nucleotide sequence ID" value="NZ_LWIF01000001.1"/>
</dbReference>
<dbReference type="EMBL" id="UGTA01000001">
    <property type="protein sequence ID" value="SUB59674.1"/>
    <property type="molecule type" value="Genomic_DNA"/>
</dbReference>
<comment type="similarity">
    <text evidence="1">Belongs to the short-chain dehydrogenases/reductases (SDR) family.</text>
</comment>
<evidence type="ECO:0000256" key="1">
    <source>
        <dbReference type="ARBA" id="ARBA00006484"/>
    </source>
</evidence>
<name>A0A379CBN5_9PAST</name>
<dbReference type="PROSITE" id="PS00061">
    <property type="entry name" value="ADH_SHORT"/>
    <property type="match status" value="1"/>
</dbReference>
<dbReference type="PANTHER" id="PTHR42760">
    <property type="entry name" value="SHORT-CHAIN DEHYDROGENASES/REDUCTASES FAMILY MEMBER"/>
    <property type="match status" value="1"/>
</dbReference>